<dbReference type="Gene3D" id="1.10.10.10">
    <property type="entry name" value="Winged helix-like DNA-binding domain superfamily/Winged helix DNA-binding domain"/>
    <property type="match status" value="1"/>
</dbReference>
<evidence type="ECO:0000256" key="1">
    <source>
        <dbReference type="ARBA" id="ARBA00023015"/>
    </source>
</evidence>
<dbReference type="SMART" id="SM00347">
    <property type="entry name" value="HTH_MARR"/>
    <property type="match status" value="1"/>
</dbReference>
<dbReference type="InterPro" id="IPR036388">
    <property type="entry name" value="WH-like_DNA-bd_sf"/>
</dbReference>
<comment type="caution">
    <text evidence="5">The sequence shown here is derived from an EMBL/GenBank/DDBJ whole genome shotgun (WGS) entry which is preliminary data.</text>
</comment>
<dbReference type="RefSeq" id="WP_053984255.1">
    <property type="nucleotide sequence ID" value="NZ_JAQIFT010000016.1"/>
</dbReference>
<keyword evidence="3" id="KW-0804">Transcription</keyword>
<dbReference type="PANTHER" id="PTHR42756:SF1">
    <property type="entry name" value="TRANSCRIPTIONAL REPRESSOR OF EMRAB OPERON"/>
    <property type="match status" value="1"/>
</dbReference>
<dbReference type="GO" id="GO:0003677">
    <property type="term" value="F:DNA binding"/>
    <property type="evidence" value="ECO:0007669"/>
    <property type="project" value="UniProtKB-KW"/>
</dbReference>
<proteinExistence type="predicted"/>
<keyword evidence="1" id="KW-0805">Transcription regulation</keyword>
<name>A0AA42IZV6_9FIRM</name>
<evidence type="ECO:0000313" key="5">
    <source>
        <dbReference type="EMBL" id="MDA3730699.1"/>
    </source>
</evidence>
<dbReference type="InterPro" id="IPR011991">
    <property type="entry name" value="ArsR-like_HTH"/>
</dbReference>
<dbReference type="Proteomes" id="UP001169242">
    <property type="component" value="Unassembled WGS sequence"/>
</dbReference>
<reference evidence="5" key="1">
    <citation type="journal article" date="2023" name="Int. J. Syst. Evol. Microbiol.">
        <title>&lt;i&gt;Holtiella tumoricola&lt;/i&gt; gen. nov. sp. nov., isolated from a human clinical sample.</title>
        <authorList>
            <person name="Allen-Vercoe E."/>
            <person name="Daigneault M.C."/>
            <person name="Vancuren S.J."/>
            <person name="Cochrane K."/>
            <person name="O'Neal L.L."/>
            <person name="Sankaranarayanan K."/>
            <person name="Lawson P.A."/>
        </authorList>
    </citation>
    <scope>NUCLEOTIDE SEQUENCE</scope>
    <source>
        <strain evidence="5">CC70A</strain>
    </source>
</reference>
<keyword evidence="2" id="KW-0238">DNA-binding</keyword>
<sequence>MREKGFEMIMLIKEIYSSMNCQIGSNMRTSGLTPQQILVIKLIAHNKEMTISNLCEELSLAKGTVSGIVSRLEEAGYLQKEKKESDKRNTYITFSEKGKAFAQEFRGSMNHSFNQVFERLTEEEIEEITRALRLLKHKMKEEE</sequence>
<dbReference type="EMBL" id="JAQIFT010000016">
    <property type="protein sequence ID" value="MDA3730699.1"/>
    <property type="molecule type" value="Genomic_DNA"/>
</dbReference>
<dbReference type="CDD" id="cd00090">
    <property type="entry name" value="HTH_ARSR"/>
    <property type="match status" value="1"/>
</dbReference>
<evidence type="ECO:0000259" key="4">
    <source>
        <dbReference type="PROSITE" id="PS50995"/>
    </source>
</evidence>
<keyword evidence="6" id="KW-1185">Reference proteome</keyword>
<dbReference type="SUPFAM" id="SSF46785">
    <property type="entry name" value="Winged helix' DNA-binding domain"/>
    <property type="match status" value="1"/>
</dbReference>
<feature type="domain" description="HTH marR-type" evidence="4">
    <location>
        <begin position="1"/>
        <end position="137"/>
    </location>
</feature>
<evidence type="ECO:0000256" key="2">
    <source>
        <dbReference type="ARBA" id="ARBA00023125"/>
    </source>
</evidence>
<dbReference type="AlphaFoldDB" id="A0AA42IZV6"/>
<gene>
    <name evidence="5" type="ORF">PBV87_04190</name>
</gene>
<dbReference type="InterPro" id="IPR000835">
    <property type="entry name" value="HTH_MarR-typ"/>
</dbReference>
<dbReference type="PROSITE" id="PS01117">
    <property type="entry name" value="HTH_MARR_1"/>
    <property type="match status" value="1"/>
</dbReference>
<dbReference type="InterPro" id="IPR036390">
    <property type="entry name" value="WH_DNA-bd_sf"/>
</dbReference>
<evidence type="ECO:0000256" key="3">
    <source>
        <dbReference type="ARBA" id="ARBA00023163"/>
    </source>
</evidence>
<organism evidence="5 6">
    <name type="scientific">Holtiella tumoricola</name>
    <dbReference type="NCBI Taxonomy" id="3018743"/>
    <lineage>
        <taxon>Bacteria</taxon>
        <taxon>Bacillati</taxon>
        <taxon>Bacillota</taxon>
        <taxon>Clostridia</taxon>
        <taxon>Lachnospirales</taxon>
        <taxon>Cellulosilyticaceae</taxon>
        <taxon>Holtiella</taxon>
    </lineage>
</organism>
<dbReference type="Pfam" id="PF01047">
    <property type="entry name" value="MarR"/>
    <property type="match status" value="1"/>
</dbReference>
<dbReference type="InterPro" id="IPR023187">
    <property type="entry name" value="Tscrpt_reg_MarR-type_CS"/>
</dbReference>
<dbReference type="PROSITE" id="PS50995">
    <property type="entry name" value="HTH_MARR_2"/>
    <property type="match status" value="1"/>
</dbReference>
<dbReference type="PRINTS" id="PR00598">
    <property type="entry name" value="HTHMARR"/>
</dbReference>
<accession>A0AA42IZV6</accession>
<dbReference type="GO" id="GO:0003700">
    <property type="term" value="F:DNA-binding transcription factor activity"/>
    <property type="evidence" value="ECO:0007669"/>
    <property type="project" value="InterPro"/>
</dbReference>
<protein>
    <submittedName>
        <fullName evidence="5">MarR family transcriptional regulator</fullName>
    </submittedName>
</protein>
<evidence type="ECO:0000313" key="6">
    <source>
        <dbReference type="Proteomes" id="UP001169242"/>
    </source>
</evidence>
<dbReference type="PANTHER" id="PTHR42756">
    <property type="entry name" value="TRANSCRIPTIONAL REGULATOR, MARR"/>
    <property type="match status" value="1"/>
</dbReference>